<dbReference type="FunFam" id="2.40.110.10:FF:000011">
    <property type="entry name" value="Acyl-CoA dehydrogenase FadE34"/>
    <property type="match status" value="1"/>
</dbReference>
<dbReference type="PANTHER" id="PTHR43292">
    <property type="entry name" value="ACYL-COA DEHYDROGENASE"/>
    <property type="match status" value="1"/>
</dbReference>
<keyword evidence="2" id="KW-0285">Flavoprotein</keyword>
<dbReference type="InterPro" id="IPR052161">
    <property type="entry name" value="Mycobact_Acyl-CoA_DH"/>
</dbReference>
<dbReference type="SUPFAM" id="SSF56645">
    <property type="entry name" value="Acyl-CoA dehydrogenase NM domain-like"/>
    <property type="match status" value="1"/>
</dbReference>
<dbReference type="Gene3D" id="2.40.110.10">
    <property type="entry name" value="Butyryl-CoA Dehydrogenase, subunit A, domain 2"/>
    <property type="match status" value="1"/>
</dbReference>
<dbReference type="InterPro" id="IPR013786">
    <property type="entry name" value="AcylCoA_DH/ox_N"/>
</dbReference>
<evidence type="ECO:0000256" key="3">
    <source>
        <dbReference type="ARBA" id="ARBA00022827"/>
    </source>
</evidence>
<feature type="domain" description="Acyl-CoA dehydrogenase/oxidase N-terminal" evidence="6">
    <location>
        <begin position="6"/>
        <end position="124"/>
    </location>
</feature>
<evidence type="ECO:0000313" key="7">
    <source>
        <dbReference type="EMBL" id="KKL49017.1"/>
    </source>
</evidence>
<dbReference type="Pfam" id="PF02770">
    <property type="entry name" value="Acyl-CoA_dh_M"/>
    <property type="match status" value="1"/>
</dbReference>
<dbReference type="GO" id="GO:0050660">
    <property type="term" value="F:flavin adenine dinucleotide binding"/>
    <property type="evidence" value="ECO:0007669"/>
    <property type="project" value="InterPro"/>
</dbReference>
<proteinExistence type="predicted"/>
<comment type="caution">
    <text evidence="7">The sequence shown here is derived from an EMBL/GenBank/DDBJ whole genome shotgun (WGS) entry which is preliminary data.</text>
</comment>
<dbReference type="GO" id="GO:0005886">
    <property type="term" value="C:plasma membrane"/>
    <property type="evidence" value="ECO:0007669"/>
    <property type="project" value="TreeGrafter"/>
</dbReference>
<comment type="cofactor">
    <cofactor evidence="1">
        <name>FAD</name>
        <dbReference type="ChEBI" id="CHEBI:57692"/>
    </cofactor>
</comment>
<evidence type="ECO:0000259" key="6">
    <source>
        <dbReference type="Pfam" id="PF02771"/>
    </source>
</evidence>
<sequence>MEFRLTAEEEAFRAEVREFLKKELKPGWHDQFDTETDLGTEQQSEFGREFNKKLAQRRWLTLPWPEEYGGLGASIMQQMTYNEEMAYHGAPTGLNMGVAWVGPSLMIYGTEEQKKRFLPAIASHDEIWCTLYSEPEAGSDLASLQTRAVKDGDEWVLNGQKIWTSGAQRSDWGWIATRTDPEAPKHKGISMFILPMDAPGITIRPLINMASMHGFSEVFFEDVRIPASYLVGQENNGWYKLAVALDFERSSVAGVARARRWW</sequence>
<dbReference type="InterPro" id="IPR037069">
    <property type="entry name" value="AcylCoA_DH/ox_N_sf"/>
</dbReference>
<dbReference type="AlphaFoldDB" id="A0A0F9FCZ0"/>
<evidence type="ECO:0000256" key="2">
    <source>
        <dbReference type="ARBA" id="ARBA00022630"/>
    </source>
</evidence>
<evidence type="ECO:0000256" key="1">
    <source>
        <dbReference type="ARBA" id="ARBA00001974"/>
    </source>
</evidence>
<evidence type="ECO:0000259" key="5">
    <source>
        <dbReference type="Pfam" id="PF02770"/>
    </source>
</evidence>
<accession>A0A0F9FCZ0</accession>
<feature type="non-terminal residue" evidence="7">
    <location>
        <position position="262"/>
    </location>
</feature>
<evidence type="ECO:0000256" key="4">
    <source>
        <dbReference type="ARBA" id="ARBA00023002"/>
    </source>
</evidence>
<evidence type="ECO:0008006" key="8">
    <source>
        <dbReference type="Google" id="ProtNLM"/>
    </source>
</evidence>
<dbReference type="Pfam" id="PF02771">
    <property type="entry name" value="Acyl-CoA_dh_N"/>
    <property type="match status" value="1"/>
</dbReference>
<dbReference type="PANTHER" id="PTHR43292:SF3">
    <property type="entry name" value="ACYL-COA DEHYDROGENASE FADE29"/>
    <property type="match status" value="1"/>
</dbReference>
<keyword evidence="4" id="KW-0560">Oxidoreductase</keyword>
<dbReference type="EMBL" id="LAZR01033113">
    <property type="protein sequence ID" value="KKL49017.1"/>
    <property type="molecule type" value="Genomic_DNA"/>
</dbReference>
<protein>
    <recommendedName>
        <fullName evidence="8">Acyl-CoA dehydrogenase/oxidase N-terminal domain-containing protein</fullName>
    </recommendedName>
</protein>
<dbReference type="InterPro" id="IPR006091">
    <property type="entry name" value="Acyl-CoA_Oxase/DH_mid-dom"/>
</dbReference>
<dbReference type="InterPro" id="IPR046373">
    <property type="entry name" value="Acyl-CoA_Oxase/DH_mid-dom_sf"/>
</dbReference>
<gene>
    <name evidence="7" type="ORF">LCGC14_2319690</name>
</gene>
<dbReference type="GO" id="GO:0016627">
    <property type="term" value="F:oxidoreductase activity, acting on the CH-CH group of donors"/>
    <property type="evidence" value="ECO:0007669"/>
    <property type="project" value="InterPro"/>
</dbReference>
<dbReference type="Gene3D" id="1.10.540.10">
    <property type="entry name" value="Acyl-CoA dehydrogenase/oxidase, N-terminal domain"/>
    <property type="match status" value="1"/>
</dbReference>
<feature type="domain" description="Acyl-CoA oxidase/dehydrogenase middle" evidence="5">
    <location>
        <begin position="129"/>
        <end position="223"/>
    </location>
</feature>
<keyword evidence="3" id="KW-0274">FAD</keyword>
<dbReference type="InterPro" id="IPR009100">
    <property type="entry name" value="AcylCoA_DH/oxidase_NM_dom_sf"/>
</dbReference>
<reference evidence="7" key="1">
    <citation type="journal article" date="2015" name="Nature">
        <title>Complex archaea that bridge the gap between prokaryotes and eukaryotes.</title>
        <authorList>
            <person name="Spang A."/>
            <person name="Saw J.H."/>
            <person name="Jorgensen S.L."/>
            <person name="Zaremba-Niedzwiedzka K."/>
            <person name="Martijn J."/>
            <person name="Lind A.E."/>
            <person name="van Eijk R."/>
            <person name="Schleper C."/>
            <person name="Guy L."/>
            <person name="Ettema T.J."/>
        </authorList>
    </citation>
    <scope>NUCLEOTIDE SEQUENCE</scope>
</reference>
<organism evidence="7">
    <name type="scientific">marine sediment metagenome</name>
    <dbReference type="NCBI Taxonomy" id="412755"/>
    <lineage>
        <taxon>unclassified sequences</taxon>
        <taxon>metagenomes</taxon>
        <taxon>ecological metagenomes</taxon>
    </lineage>
</organism>
<name>A0A0F9FCZ0_9ZZZZ</name>